<evidence type="ECO:0000259" key="1">
    <source>
        <dbReference type="Pfam" id="PF00561"/>
    </source>
</evidence>
<dbReference type="InterPro" id="IPR026968">
    <property type="entry name" value="PcaD/CatD"/>
</dbReference>
<sequence>MPVIRVNGDDFFVKLDGPATAPVLLLSNSLSSDLSMWDDQVPVWAQRFRVVRYDQRGHGSTVVSAEPYSMDQLGRDAVGVMDALGIKTAHWCGLSLGGMVGMWMLTHAPERIDKAVLANTAAYMGPVELWNGRIETARRGGMRALVEPTIERWFPEHFRQAAPATMDRMRAMILRTPIEGYTGCCAAIRDMDQRTAIRSITNSVLVIIGSRDPATKPADGELIVSSIGNAKTVIFDAAHISNIEQPKAFASTVIEFLA</sequence>
<protein>
    <submittedName>
        <fullName evidence="2">3-oxoadipate enol-lactonase</fullName>
    </submittedName>
</protein>
<proteinExistence type="predicted"/>
<dbReference type="OrthoDB" id="9793083at2"/>
<dbReference type="RefSeq" id="WP_099512003.1">
    <property type="nucleotide sequence ID" value="NZ_CP016616.1"/>
</dbReference>
<dbReference type="SUPFAM" id="SSF53474">
    <property type="entry name" value="alpha/beta-Hydrolases"/>
    <property type="match status" value="1"/>
</dbReference>
<accession>A0A1B2ELS4</accession>
<organism evidence="2">
    <name type="scientific">Microvirga ossetica</name>
    <dbReference type="NCBI Taxonomy" id="1882682"/>
    <lineage>
        <taxon>Bacteria</taxon>
        <taxon>Pseudomonadati</taxon>
        <taxon>Pseudomonadota</taxon>
        <taxon>Alphaproteobacteria</taxon>
        <taxon>Hyphomicrobiales</taxon>
        <taxon>Methylobacteriaceae</taxon>
        <taxon>Microvirga</taxon>
    </lineage>
</organism>
<feature type="domain" description="AB hydrolase-1" evidence="1">
    <location>
        <begin position="22"/>
        <end position="246"/>
    </location>
</feature>
<name>A0A1B2ELS4_9HYPH</name>
<dbReference type="EMBL" id="CP016616">
    <property type="protein sequence ID" value="ANY80934.1"/>
    <property type="molecule type" value="Genomic_DNA"/>
</dbReference>
<gene>
    <name evidence="2" type="ORF">BB934_24125</name>
</gene>
<evidence type="ECO:0000313" key="2">
    <source>
        <dbReference type="EMBL" id="ANY80934.1"/>
    </source>
</evidence>
<dbReference type="InterPro" id="IPR029058">
    <property type="entry name" value="AB_hydrolase_fold"/>
</dbReference>
<dbReference type="InterPro" id="IPR000073">
    <property type="entry name" value="AB_hydrolase_1"/>
</dbReference>
<dbReference type="Gene3D" id="3.40.50.1820">
    <property type="entry name" value="alpha/beta hydrolase"/>
    <property type="match status" value="1"/>
</dbReference>
<dbReference type="Pfam" id="PF00561">
    <property type="entry name" value="Abhydrolase_1"/>
    <property type="match status" value="1"/>
</dbReference>
<dbReference type="GO" id="GO:0047570">
    <property type="term" value="F:3-oxoadipate enol-lactonase activity"/>
    <property type="evidence" value="ECO:0007669"/>
    <property type="project" value="InterPro"/>
</dbReference>
<dbReference type="GO" id="GO:0042952">
    <property type="term" value="P:beta-ketoadipate pathway"/>
    <property type="evidence" value="ECO:0007669"/>
    <property type="project" value="InterPro"/>
</dbReference>
<dbReference type="KEGG" id="moc:BB934_24125"/>
<reference evidence="2" key="1">
    <citation type="submission" date="2016-07" db="EMBL/GenBank/DDBJ databases">
        <title>Microvirga ossetica sp. nov. a new species of rhizobia isolated from root nodules of the legume species Vicia alpestris Steven originated from North Ossetia region in the Caucasus.</title>
        <authorList>
            <person name="Safronova V.I."/>
            <person name="Kuznetsova I.G."/>
            <person name="Sazanova A.L."/>
            <person name="Belimov A."/>
            <person name="Andronov E."/>
            <person name="Osledkin Y.S."/>
            <person name="Onishchuk O.P."/>
            <person name="Kurchak O.N."/>
            <person name="Shaposhnikov A.I."/>
            <person name="Willems A."/>
            <person name="Tikhonovich I.A."/>
        </authorList>
    </citation>
    <scope>NUCLEOTIDE SEQUENCE [LARGE SCALE GENOMIC DNA]</scope>
    <source>
        <strain evidence="2">V5/3M</strain>
    </source>
</reference>
<dbReference type="PANTHER" id="PTHR43433">
    <property type="entry name" value="HYDROLASE, ALPHA/BETA FOLD FAMILY PROTEIN"/>
    <property type="match status" value="1"/>
</dbReference>
<dbReference type="AlphaFoldDB" id="A0A1B2ELS4"/>
<dbReference type="InterPro" id="IPR050471">
    <property type="entry name" value="AB_hydrolase"/>
</dbReference>
<dbReference type="NCBIfam" id="TIGR02427">
    <property type="entry name" value="protocat_pcaD"/>
    <property type="match status" value="1"/>
</dbReference>
<dbReference type="PRINTS" id="PR00111">
    <property type="entry name" value="ABHYDROLASE"/>
</dbReference>
<dbReference type="PANTHER" id="PTHR43433:SF5">
    <property type="entry name" value="AB HYDROLASE-1 DOMAIN-CONTAINING PROTEIN"/>
    <property type="match status" value="1"/>
</dbReference>